<protein>
    <submittedName>
        <fullName evidence="1">Uncharacterized protein</fullName>
    </submittedName>
</protein>
<name>A0A2T7DUM2_9POAL</name>
<reference evidence="1 2" key="1">
    <citation type="submission" date="2018-04" db="EMBL/GenBank/DDBJ databases">
        <title>WGS assembly of Panicum hallii var. hallii HAL2.</title>
        <authorList>
            <person name="Lovell J."/>
            <person name="Jenkins J."/>
            <person name="Lowry D."/>
            <person name="Mamidi S."/>
            <person name="Sreedasyam A."/>
            <person name="Weng X."/>
            <person name="Barry K."/>
            <person name="Bonette J."/>
            <person name="Campitelli B."/>
            <person name="Daum C."/>
            <person name="Gordon S."/>
            <person name="Gould B."/>
            <person name="Lipzen A."/>
            <person name="MacQueen A."/>
            <person name="Palacio-Mejia J."/>
            <person name="Plott C."/>
            <person name="Shakirov E."/>
            <person name="Shu S."/>
            <person name="Yoshinaga Y."/>
            <person name="Zane M."/>
            <person name="Rokhsar D."/>
            <person name="Grimwood J."/>
            <person name="Schmutz J."/>
            <person name="Juenger T."/>
        </authorList>
    </citation>
    <scope>NUCLEOTIDE SEQUENCE [LARGE SCALE GENOMIC DNA]</scope>
    <source>
        <strain evidence="2">cv. HAL2</strain>
    </source>
</reference>
<accession>A0A2T7DUM2</accession>
<evidence type="ECO:0000313" key="1">
    <source>
        <dbReference type="EMBL" id="PUZ59268.1"/>
    </source>
</evidence>
<keyword evidence="2" id="KW-1185">Reference proteome</keyword>
<dbReference type="Proteomes" id="UP000244336">
    <property type="component" value="Chromosome 4"/>
</dbReference>
<dbReference type="EMBL" id="CM009752">
    <property type="protein sequence ID" value="PUZ59268.1"/>
    <property type="molecule type" value="Genomic_DNA"/>
</dbReference>
<sequence>MAGGLILAGLISPAVRLPYISSAPVAVRLPSCSLSPFPNRRAAVIHAVAVRGVDVPPSSTPP</sequence>
<dbReference type="AlphaFoldDB" id="A0A2T7DUM2"/>
<organism evidence="1 2">
    <name type="scientific">Panicum hallii var. hallii</name>
    <dbReference type="NCBI Taxonomy" id="1504633"/>
    <lineage>
        <taxon>Eukaryota</taxon>
        <taxon>Viridiplantae</taxon>
        <taxon>Streptophyta</taxon>
        <taxon>Embryophyta</taxon>
        <taxon>Tracheophyta</taxon>
        <taxon>Spermatophyta</taxon>
        <taxon>Magnoliopsida</taxon>
        <taxon>Liliopsida</taxon>
        <taxon>Poales</taxon>
        <taxon>Poaceae</taxon>
        <taxon>PACMAD clade</taxon>
        <taxon>Panicoideae</taxon>
        <taxon>Panicodae</taxon>
        <taxon>Paniceae</taxon>
        <taxon>Panicinae</taxon>
        <taxon>Panicum</taxon>
        <taxon>Panicum sect. Panicum</taxon>
    </lineage>
</organism>
<evidence type="ECO:0000313" key="2">
    <source>
        <dbReference type="Proteomes" id="UP000244336"/>
    </source>
</evidence>
<proteinExistence type="predicted"/>
<gene>
    <name evidence="1" type="ORF">GQ55_4G027400</name>
</gene>
<dbReference type="Gramene" id="PUZ59268">
    <property type="protein sequence ID" value="PUZ59268"/>
    <property type="gene ID" value="GQ55_4G027400"/>
</dbReference>